<dbReference type="Proteomes" id="UP000824533">
    <property type="component" value="Linkage Group LG10"/>
</dbReference>
<proteinExistence type="predicted"/>
<sequence>MSALSYISEYSSQSEESDCETQEIVWKRPRLPIPDLSFVSSAEEDIQIDLPHLHGGRIRSFPHVRGNWPTFVYVNYDGDSYHCLKAVNKLKDIVIAHSTTQDWQICEDFHISLSRTVVLKYHWINTFNKSLQKALSDFLSFDIYFSSVKVYCNEENSRTFISLEVDILCQKYLTNISKEVDKLLAEFKLPIFYEKPSFHMSILWANGNKKSDICKIVEELNDVLNQEMSSRTVHVDKVLCKIGNKLFQYQLI</sequence>
<name>A0ACC1D3E4_9NEOP</name>
<organism evidence="1 2">
    <name type="scientific">Dendrolimus kikuchii</name>
    <dbReference type="NCBI Taxonomy" id="765133"/>
    <lineage>
        <taxon>Eukaryota</taxon>
        <taxon>Metazoa</taxon>
        <taxon>Ecdysozoa</taxon>
        <taxon>Arthropoda</taxon>
        <taxon>Hexapoda</taxon>
        <taxon>Insecta</taxon>
        <taxon>Pterygota</taxon>
        <taxon>Neoptera</taxon>
        <taxon>Endopterygota</taxon>
        <taxon>Lepidoptera</taxon>
        <taxon>Glossata</taxon>
        <taxon>Ditrysia</taxon>
        <taxon>Bombycoidea</taxon>
        <taxon>Lasiocampidae</taxon>
        <taxon>Dendrolimus</taxon>
    </lineage>
</organism>
<protein>
    <submittedName>
        <fullName evidence="1">Uncharacterized protein</fullName>
    </submittedName>
</protein>
<gene>
    <name evidence="1" type="ORF">K1T71_006103</name>
</gene>
<evidence type="ECO:0000313" key="2">
    <source>
        <dbReference type="Proteomes" id="UP000824533"/>
    </source>
</evidence>
<dbReference type="EMBL" id="CM034396">
    <property type="protein sequence ID" value="KAJ0178280.1"/>
    <property type="molecule type" value="Genomic_DNA"/>
</dbReference>
<comment type="caution">
    <text evidence="1">The sequence shown here is derived from an EMBL/GenBank/DDBJ whole genome shotgun (WGS) entry which is preliminary data.</text>
</comment>
<accession>A0ACC1D3E4</accession>
<evidence type="ECO:0000313" key="1">
    <source>
        <dbReference type="EMBL" id="KAJ0178280.1"/>
    </source>
</evidence>
<keyword evidence="2" id="KW-1185">Reference proteome</keyword>
<reference evidence="1 2" key="1">
    <citation type="journal article" date="2021" name="Front. Genet.">
        <title>Chromosome-Level Genome Assembly Reveals Significant Gene Expansion in the Toll and IMD Signaling Pathways of Dendrolimus kikuchii.</title>
        <authorList>
            <person name="Zhou J."/>
            <person name="Wu P."/>
            <person name="Xiong Z."/>
            <person name="Liu N."/>
            <person name="Zhao N."/>
            <person name="Ji M."/>
            <person name="Qiu Y."/>
            <person name="Yang B."/>
        </authorList>
    </citation>
    <scope>NUCLEOTIDE SEQUENCE [LARGE SCALE GENOMIC DNA]</scope>
    <source>
        <strain evidence="1">Ann1</strain>
    </source>
</reference>